<feature type="binding site" evidence="3">
    <location>
        <position position="244"/>
    </location>
    <ligand>
        <name>FAD</name>
        <dbReference type="ChEBI" id="CHEBI:57692"/>
    </ligand>
</feature>
<dbReference type="Pfam" id="PF05199">
    <property type="entry name" value="GMC_oxred_C"/>
    <property type="match status" value="1"/>
</dbReference>
<evidence type="ECO:0000256" key="4">
    <source>
        <dbReference type="PIRSR" id="PIRSR000137-3"/>
    </source>
</evidence>
<evidence type="ECO:0000313" key="10">
    <source>
        <dbReference type="Proteomes" id="UP000251960"/>
    </source>
</evidence>
<feature type="domain" description="Glucose-methanol-choline oxidoreductase N-terminal" evidence="7">
    <location>
        <begin position="129"/>
        <end position="152"/>
    </location>
</feature>
<keyword evidence="3 5" id="KW-0274">FAD</keyword>
<feature type="binding site" evidence="3">
    <location>
        <position position="131"/>
    </location>
    <ligand>
        <name>FAD</name>
        <dbReference type="ChEBI" id="CHEBI:57692"/>
    </ligand>
</feature>
<dbReference type="Gene3D" id="3.30.410.40">
    <property type="match status" value="1"/>
</dbReference>
<dbReference type="GO" id="GO:0016614">
    <property type="term" value="F:oxidoreductase activity, acting on CH-OH group of donors"/>
    <property type="evidence" value="ECO:0007669"/>
    <property type="project" value="InterPro"/>
</dbReference>
<feature type="binding site" evidence="3">
    <location>
        <begin position="583"/>
        <end position="584"/>
    </location>
    <ligand>
        <name>FAD</name>
        <dbReference type="ChEBI" id="CHEBI:57692"/>
    </ligand>
</feature>
<feature type="chain" id="PRO_5018324764" evidence="6">
    <location>
        <begin position="31"/>
        <end position="609"/>
    </location>
</feature>
<dbReference type="PROSITE" id="PS00624">
    <property type="entry name" value="GMC_OXRED_2"/>
    <property type="match status" value="1"/>
</dbReference>
<keyword evidence="2 6" id="KW-0732">Signal</keyword>
<keyword evidence="5" id="KW-0285">Flavoprotein</keyword>
<evidence type="ECO:0000259" key="7">
    <source>
        <dbReference type="PROSITE" id="PS00623"/>
    </source>
</evidence>
<dbReference type="PROSITE" id="PS00623">
    <property type="entry name" value="GMC_OXRED_1"/>
    <property type="match status" value="1"/>
</dbReference>
<dbReference type="PANTHER" id="PTHR45968">
    <property type="entry name" value="OSJNBA0019K04.7 PROTEIN"/>
    <property type="match status" value="1"/>
</dbReference>
<dbReference type="InterPro" id="IPR007867">
    <property type="entry name" value="GMC_OxRtase_C"/>
</dbReference>
<sequence length="609" mass="66549">MALSGRALLLFKLLLLLLACLLFLLELSRGKEEAFSLRNLPPFHKASSYPAGCPTTYDYIIVGGGTAGCPLAATLSHRYRVLLLERGGSPYGDRNVSYMQNFHIGLMNMAPDSPSQAFISTDGVINARARVLGGGTCINAGFYSRASPSFIQEAGWDEDLVNKSYPWVEDKIVQWPKIAPWQAALRDGLLQAGVAPFNGYTYDHVSGTKVGGTIFDETGYRHTAADLLAAGDASNLKVLLHASVHKIVFGSRQEGKDTANTYRFQKRHSDAGRLKARAIGVEFTDEDGRHHQAFLNSNRDSEVIVSAGAIGTPQLLLLSGIGPKNDLKNHNIPVVLHNRYVGKGMADNPMNSIFIPTRSPPRQSLIETVGITEEGVFIEASSGFGQSSESVHCHHGIMSAEIGQLSTIPPKQRTLEAAQKYAHNKLNLPKEVFHGGFILEKIDGPMSTGHLVLTDTDVRNNPAVTFNYFSHPQDLNRCIYGIKTIERILKTNRFSELSADGAGLSMERVLNMSVQANVNLIPKHTNDTESLEQFCKDTVITIWHYHGGCHVGKVVDQHYRVLGVSGLRVVDGSIFSKSPGTNPQATVMMMGRYMGVKILRERLGRAAGV</sequence>
<dbReference type="EMBL" id="NCVQ01000008">
    <property type="protein sequence ID" value="PWZ14203.1"/>
    <property type="molecule type" value="Genomic_DNA"/>
</dbReference>
<comment type="caution">
    <text evidence="9">The sequence shown here is derived from an EMBL/GenBank/DDBJ whole genome shotgun (WGS) entry which is preliminary data.</text>
</comment>
<feature type="disulfide bond" evidence="4">
    <location>
        <begin position="478"/>
        <end position="535"/>
    </location>
</feature>
<dbReference type="InterPro" id="IPR051871">
    <property type="entry name" value="GMC_Oxidoreductase-Related"/>
</dbReference>
<evidence type="ECO:0000256" key="2">
    <source>
        <dbReference type="ARBA" id="ARBA00022729"/>
    </source>
</evidence>
<gene>
    <name evidence="9" type="primary">HTH_1</name>
    <name evidence="9" type="ORF">Zm00014a_020953</name>
</gene>
<feature type="binding site" evidence="3">
    <location>
        <position position="572"/>
    </location>
    <ligand>
        <name>FAD</name>
        <dbReference type="ChEBI" id="CHEBI:57692"/>
    </ligand>
</feature>
<dbReference type="ExpressionAtlas" id="A0A3L6E1K8">
    <property type="expression patterns" value="baseline and differential"/>
</dbReference>
<dbReference type="PANTHER" id="PTHR45968:SF1">
    <property type="entry name" value="OS09G0363900 PROTEIN"/>
    <property type="match status" value="1"/>
</dbReference>
<evidence type="ECO:0000256" key="5">
    <source>
        <dbReference type="RuleBase" id="RU003968"/>
    </source>
</evidence>
<evidence type="ECO:0000256" key="1">
    <source>
        <dbReference type="ARBA" id="ARBA00010790"/>
    </source>
</evidence>
<feature type="binding site" evidence="3">
    <location>
        <begin position="543"/>
        <end position="544"/>
    </location>
    <ligand>
        <name>FAD</name>
        <dbReference type="ChEBI" id="CHEBI:57692"/>
    </ligand>
</feature>
<dbReference type="Proteomes" id="UP000251960">
    <property type="component" value="Chromosome 7"/>
</dbReference>
<organism evidence="9 10">
    <name type="scientific">Zea mays</name>
    <name type="common">Maize</name>
    <dbReference type="NCBI Taxonomy" id="4577"/>
    <lineage>
        <taxon>Eukaryota</taxon>
        <taxon>Viridiplantae</taxon>
        <taxon>Streptophyta</taxon>
        <taxon>Embryophyta</taxon>
        <taxon>Tracheophyta</taxon>
        <taxon>Spermatophyta</taxon>
        <taxon>Magnoliopsida</taxon>
        <taxon>Liliopsida</taxon>
        <taxon>Poales</taxon>
        <taxon>Poaceae</taxon>
        <taxon>PACMAD clade</taxon>
        <taxon>Panicoideae</taxon>
        <taxon>Andropogonodae</taxon>
        <taxon>Andropogoneae</taxon>
        <taxon>Tripsacinae</taxon>
        <taxon>Zea</taxon>
    </lineage>
</organism>
<evidence type="ECO:0000256" key="6">
    <source>
        <dbReference type="SAM" id="SignalP"/>
    </source>
</evidence>
<dbReference type="Gene3D" id="3.50.50.60">
    <property type="entry name" value="FAD/NAD(P)-binding domain"/>
    <property type="match status" value="1"/>
</dbReference>
<reference evidence="9 10" key="1">
    <citation type="journal article" date="2018" name="Nat. Genet.">
        <title>Extensive intraspecific gene order and gene structural variations between Mo17 and other maize genomes.</title>
        <authorList>
            <person name="Sun S."/>
            <person name="Zhou Y."/>
            <person name="Chen J."/>
            <person name="Shi J."/>
            <person name="Zhao H."/>
            <person name="Zhao H."/>
            <person name="Song W."/>
            <person name="Zhang M."/>
            <person name="Cui Y."/>
            <person name="Dong X."/>
            <person name="Liu H."/>
            <person name="Ma X."/>
            <person name="Jiao Y."/>
            <person name="Wang B."/>
            <person name="Wei X."/>
            <person name="Stein J.C."/>
            <person name="Glaubitz J.C."/>
            <person name="Lu F."/>
            <person name="Yu G."/>
            <person name="Liang C."/>
            <person name="Fengler K."/>
            <person name="Li B."/>
            <person name="Rafalski A."/>
            <person name="Schnable P.S."/>
            <person name="Ware D.H."/>
            <person name="Buckler E.S."/>
            <person name="Lai J."/>
        </authorList>
    </citation>
    <scope>NUCLEOTIDE SEQUENCE [LARGE SCALE GENOMIC DNA]</scope>
    <source>
        <strain evidence="10">cv. Missouri 17</strain>
        <tissue evidence="9">Seedling</tissue>
    </source>
</reference>
<dbReference type="InterPro" id="IPR036188">
    <property type="entry name" value="FAD/NAD-bd_sf"/>
</dbReference>
<comment type="cofactor">
    <cofactor evidence="3">
        <name>FAD</name>
        <dbReference type="ChEBI" id="CHEBI:57692"/>
    </cofactor>
</comment>
<keyword evidence="4" id="KW-1015">Disulfide bond</keyword>
<dbReference type="InterPro" id="IPR012132">
    <property type="entry name" value="GMC_OxRdtase"/>
</dbReference>
<feature type="signal peptide" evidence="6">
    <location>
        <begin position="1"/>
        <end position="30"/>
    </location>
</feature>
<dbReference type="SUPFAM" id="SSF54373">
    <property type="entry name" value="FAD-linked reductases, C-terminal domain"/>
    <property type="match status" value="1"/>
</dbReference>
<dbReference type="PIRSF" id="PIRSF000137">
    <property type="entry name" value="Alcohol_oxidase"/>
    <property type="match status" value="1"/>
</dbReference>
<comment type="similarity">
    <text evidence="1 5">Belongs to the GMC oxidoreductase family.</text>
</comment>
<name>A0A3L6E1K8_MAIZE</name>
<feature type="domain" description="Glucose-methanol-choline oxidoreductase N-terminal" evidence="8">
    <location>
        <begin position="308"/>
        <end position="322"/>
    </location>
</feature>
<proteinExistence type="inferred from homology"/>
<dbReference type="GO" id="GO:0050660">
    <property type="term" value="F:flavin adenine dinucleotide binding"/>
    <property type="evidence" value="ECO:0007669"/>
    <property type="project" value="InterPro"/>
</dbReference>
<dbReference type="AlphaFoldDB" id="A0A3L6E1K8"/>
<dbReference type="Pfam" id="PF00732">
    <property type="entry name" value="GMC_oxred_N"/>
    <property type="match status" value="1"/>
</dbReference>
<feature type="binding site" evidence="3">
    <location>
        <begin position="85"/>
        <end position="86"/>
    </location>
    <ligand>
        <name>FAD</name>
        <dbReference type="ChEBI" id="CHEBI:57692"/>
    </ligand>
</feature>
<evidence type="ECO:0000256" key="3">
    <source>
        <dbReference type="PIRSR" id="PIRSR000137-2"/>
    </source>
</evidence>
<protein>
    <submittedName>
        <fullName evidence="9">Protein HOTHEAD</fullName>
    </submittedName>
</protein>
<evidence type="ECO:0000313" key="9">
    <source>
        <dbReference type="EMBL" id="PWZ14203.1"/>
    </source>
</evidence>
<accession>A0A3L6E1K8</accession>
<dbReference type="SUPFAM" id="SSF51905">
    <property type="entry name" value="FAD/NAD(P)-binding domain"/>
    <property type="match status" value="1"/>
</dbReference>
<evidence type="ECO:0000259" key="8">
    <source>
        <dbReference type="PROSITE" id="PS00624"/>
    </source>
</evidence>
<dbReference type="InterPro" id="IPR000172">
    <property type="entry name" value="GMC_OxRdtase_N"/>
</dbReference>